<dbReference type="PANTHER" id="PTHR21740:SF0">
    <property type="entry name" value="NCK-ASSOCIATED PROTEIN 5"/>
    <property type="match status" value="1"/>
</dbReference>
<proteinExistence type="predicted"/>
<feature type="compositionally biased region" description="Low complexity" evidence="2">
    <location>
        <begin position="1267"/>
        <end position="1282"/>
    </location>
</feature>
<dbReference type="Ensembl" id="ENSOANT00000054409.1">
    <property type="protein sequence ID" value="ENSOANP00000041170.1"/>
    <property type="gene ID" value="ENSOANG00000048613.1"/>
</dbReference>
<feature type="compositionally biased region" description="Basic and acidic residues" evidence="2">
    <location>
        <begin position="1"/>
        <end position="11"/>
    </location>
</feature>
<dbReference type="Pfam" id="PF15246">
    <property type="entry name" value="NCKAP5"/>
    <property type="match status" value="2"/>
</dbReference>
<feature type="region of interest" description="Disordered" evidence="2">
    <location>
        <begin position="43"/>
        <end position="65"/>
    </location>
</feature>
<dbReference type="Bgee" id="ENSOANG00000048613">
    <property type="expression patterns" value="Expressed in brain and 5 other cell types or tissues"/>
</dbReference>
<feature type="compositionally biased region" description="Low complexity" evidence="2">
    <location>
        <begin position="1294"/>
        <end position="1304"/>
    </location>
</feature>
<feature type="compositionally biased region" description="Basic and acidic residues" evidence="2">
    <location>
        <begin position="1211"/>
        <end position="1235"/>
    </location>
</feature>
<reference evidence="4" key="3">
    <citation type="submission" date="2025-09" db="UniProtKB">
        <authorList>
            <consortium name="Ensembl"/>
        </authorList>
    </citation>
    <scope>IDENTIFICATION</scope>
    <source>
        <strain evidence="4">Glennie</strain>
    </source>
</reference>
<feature type="compositionally biased region" description="Basic and acidic residues" evidence="2">
    <location>
        <begin position="429"/>
        <end position="446"/>
    </location>
</feature>
<feature type="compositionally biased region" description="Pro residues" evidence="2">
    <location>
        <begin position="866"/>
        <end position="880"/>
    </location>
</feature>
<accession>A0A6I8NKA5</accession>
<dbReference type="PANTHER" id="PTHR21740">
    <property type="entry name" value="NCK-ASSOCIATED PROTEIN 5"/>
    <property type="match status" value="1"/>
</dbReference>
<evidence type="ECO:0000259" key="3">
    <source>
        <dbReference type="Pfam" id="PF15246"/>
    </source>
</evidence>
<feature type="domain" description="Nck-associated protein 5 C-terminal" evidence="3">
    <location>
        <begin position="1029"/>
        <end position="1086"/>
    </location>
</feature>
<organism evidence="4 5">
    <name type="scientific">Ornithorhynchus anatinus</name>
    <name type="common">Duckbill platypus</name>
    <dbReference type="NCBI Taxonomy" id="9258"/>
    <lineage>
        <taxon>Eukaryota</taxon>
        <taxon>Metazoa</taxon>
        <taxon>Chordata</taxon>
        <taxon>Craniata</taxon>
        <taxon>Vertebrata</taxon>
        <taxon>Euteleostomi</taxon>
        <taxon>Mammalia</taxon>
        <taxon>Monotremata</taxon>
        <taxon>Ornithorhynchidae</taxon>
        <taxon>Ornithorhynchus</taxon>
    </lineage>
</organism>
<feature type="compositionally biased region" description="Pro residues" evidence="2">
    <location>
        <begin position="367"/>
        <end position="380"/>
    </location>
</feature>
<evidence type="ECO:0000256" key="2">
    <source>
        <dbReference type="SAM" id="MobiDB-lite"/>
    </source>
</evidence>
<feature type="compositionally biased region" description="Basic and acidic residues" evidence="2">
    <location>
        <begin position="1032"/>
        <end position="1044"/>
    </location>
</feature>
<feature type="region of interest" description="Disordered" evidence="2">
    <location>
        <begin position="287"/>
        <end position="1339"/>
    </location>
</feature>
<dbReference type="InterPro" id="IPR032769">
    <property type="entry name" value="NCKAP5_C"/>
</dbReference>
<reference evidence="4" key="2">
    <citation type="submission" date="2025-08" db="UniProtKB">
        <authorList>
            <consortium name="Ensembl"/>
        </authorList>
    </citation>
    <scope>IDENTIFICATION</scope>
    <source>
        <strain evidence="4">Glennie</strain>
    </source>
</reference>
<feature type="compositionally biased region" description="Basic and acidic residues" evidence="2">
    <location>
        <begin position="1096"/>
        <end position="1108"/>
    </location>
</feature>
<feature type="domain" description="Nck-associated protein 5 C-terminal" evidence="3">
    <location>
        <begin position="1153"/>
        <end position="1283"/>
    </location>
</feature>
<dbReference type="GeneTree" id="ENSGT00530000063607"/>
<feature type="compositionally biased region" description="Polar residues" evidence="2">
    <location>
        <begin position="583"/>
        <end position="598"/>
    </location>
</feature>
<feature type="compositionally biased region" description="Low complexity" evidence="2">
    <location>
        <begin position="680"/>
        <end position="691"/>
    </location>
</feature>
<feature type="compositionally biased region" description="Pro residues" evidence="2">
    <location>
        <begin position="626"/>
        <end position="644"/>
    </location>
</feature>
<feature type="compositionally biased region" description="Low complexity" evidence="2">
    <location>
        <begin position="1052"/>
        <end position="1066"/>
    </location>
</feature>
<dbReference type="Proteomes" id="UP000002279">
    <property type="component" value="Chromosome 1"/>
</dbReference>
<keyword evidence="1" id="KW-0175">Coiled coil</keyword>
<protein>
    <submittedName>
        <fullName evidence="4">NCK associated protein 5</fullName>
    </submittedName>
</protein>
<dbReference type="FunCoup" id="A0A6I8NKA5">
    <property type="interactions" value="46"/>
</dbReference>
<dbReference type="GO" id="GO:0007019">
    <property type="term" value="P:microtubule depolymerization"/>
    <property type="evidence" value="ECO:0000318"/>
    <property type="project" value="GO_Central"/>
</dbReference>
<dbReference type="InterPro" id="IPR026163">
    <property type="entry name" value="Nckap5l"/>
</dbReference>
<feature type="coiled-coil region" evidence="1">
    <location>
        <begin position="193"/>
        <end position="252"/>
    </location>
</feature>
<feature type="compositionally biased region" description="Basic and acidic residues" evidence="2">
    <location>
        <begin position="351"/>
        <end position="361"/>
    </location>
</feature>
<evidence type="ECO:0000313" key="5">
    <source>
        <dbReference type="Proteomes" id="UP000002279"/>
    </source>
</evidence>
<feature type="compositionally biased region" description="Basic and acidic residues" evidence="2">
    <location>
        <begin position="1157"/>
        <end position="1178"/>
    </location>
</feature>
<feature type="compositionally biased region" description="Low complexity" evidence="2">
    <location>
        <begin position="987"/>
        <end position="999"/>
    </location>
</feature>
<dbReference type="GO" id="GO:0001578">
    <property type="term" value="P:microtubule bundle formation"/>
    <property type="evidence" value="ECO:0000318"/>
    <property type="project" value="GO_Central"/>
</dbReference>
<feature type="compositionally biased region" description="Low complexity" evidence="2">
    <location>
        <begin position="301"/>
        <end position="329"/>
    </location>
</feature>
<gene>
    <name evidence="4" type="primary">LOC114811218</name>
</gene>
<evidence type="ECO:0000313" key="4">
    <source>
        <dbReference type="Ensembl" id="ENSOANP00000041170.1"/>
    </source>
</evidence>
<feature type="compositionally biased region" description="Gly residues" evidence="2">
    <location>
        <begin position="533"/>
        <end position="547"/>
    </location>
</feature>
<feature type="region of interest" description="Disordered" evidence="2">
    <location>
        <begin position="1"/>
        <end position="25"/>
    </location>
</feature>
<reference evidence="4 5" key="1">
    <citation type="journal article" date="2008" name="Nature">
        <title>Genome analysis of the platypus reveals unique signatures of evolution.</title>
        <authorList>
            <person name="Warren W.C."/>
            <person name="Hillier L.W."/>
            <person name="Marshall Graves J.A."/>
            <person name="Birney E."/>
            <person name="Ponting C.P."/>
            <person name="Grutzner F."/>
            <person name="Belov K."/>
            <person name="Miller W."/>
            <person name="Clarke L."/>
            <person name="Chinwalla A.T."/>
            <person name="Yang S.P."/>
            <person name="Heger A."/>
            <person name="Locke D.P."/>
            <person name="Miethke P."/>
            <person name="Waters P.D."/>
            <person name="Veyrunes F."/>
            <person name="Fulton L."/>
            <person name="Fulton B."/>
            <person name="Graves T."/>
            <person name="Wallis J."/>
            <person name="Puente X.S."/>
            <person name="Lopez-Otin C."/>
            <person name="Ordonez G.R."/>
            <person name="Eichler E.E."/>
            <person name="Chen L."/>
            <person name="Cheng Z."/>
            <person name="Deakin J.E."/>
            <person name="Alsop A."/>
            <person name="Thompson K."/>
            <person name="Kirby P."/>
            <person name="Papenfuss A.T."/>
            <person name="Wakefield M.J."/>
            <person name="Olender T."/>
            <person name="Lancet D."/>
            <person name="Huttley G.A."/>
            <person name="Smit A.F."/>
            <person name="Pask A."/>
            <person name="Temple-Smith P."/>
            <person name="Batzer M.A."/>
            <person name="Walker J.A."/>
            <person name="Konkel M.K."/>
            <person name="Harris R.S."/>
            <person name="Whittington C.M."/>
            <person name="Wong E.S."/>
            <person name="Gemmell N.J."/>
            <person name="Buschiazzo E."/>
            <person name="Vargas Jentzsch I.M."/>
            <person name="Merkel A."/>
            <person name="Schmitz J."/>
            <person name="Zemann A."/>
            <person name="Churakov G."/>
            <person name="Kriegs J.O."/>
            <person name="Brosius J."/>
            <person name="Murchison E.P."/>
            <person name="Sachidanandam R."/>
            <person name="Smith C."/>
            <person name="Hannon G.J."/>
            <person name="Tsend-Ayush E."/>
            <person name="McMillan D."/>
            <person name="Attenborough R."/>
            <person name="Rens W."/>
            <person name="Ferguson-Smith M."/>
            <person name="Lefevre C.M."/>
            <person name="Sharp J.A."/>
            <person name="Nicholas K.R."/>
            <person name="Ray D.A."/>
            <person name="Kube M."/>
            <person name="Reinhardt R."/>
            <person name="Pringle T.H."/>
            <person name="Taylor J."/>
            <person name="Jones R.C."/>
            <person name="Nixon B."/>
            <person name="Dacheux J.L."/>
            <person name="Niwa H."/>
            <person name="Sekita Y."/>
            <person name="Huang X."/>
            <person name="Stark A."/>
            <person name="Kheradpour P."/>
            <person name="Kellis M."/>
            <person name="Flicek P."/>
            <person name="Chen Y."/>
            <person name="Webber C."/>
            <person name="Hardison R."/>
            <person name="Nelson J."/>
            <person name="Hallsworth-Pepin K."/>
            <person name="Delehaunty K."/>
            <person name="Markovic C."/>
            <person name="Minx P."/>
            <person name="Feng Y."/>
            <person name="Kremitzki C."/>
            <person name="Mitreva M."/>
            <person name="Glasscock J."/>
            <person name="Wylie T."/>
            <person name="Wohldmann P."/>
            <person name="Thiru P."/>
            <person name="Nhan M.N."/>
            <person name="Pohl C.S."/>
            <person name="Smith S.M."/>
            <person name="Hou S."/>
            <person name="Nefedov M."/>
            <person name="de Jong P.J."/>
            <person name="Renfree M.B."/>
            <person name="Mardis E.R."/>
            <person name="Wilson R.K."/>
        </authorList>
    </citation>
    <scope>NUCLEOTIDE SEQUENCE [LARGE SCALE GENOMIC DNA]</scope>
    <source>
        <strain evidence="4 5">Glennie</strain>
    </source>
</reference>
<keyword evidence="5" id="KW-1185">Reference proteome</keyword>
<feature type="compositionally biased region" description="Pro residues" evidence="2">
    <location>
        <begin position="1009"/>
        <end position="1027"/>
    </location>
</feature>
<feature type="compositionally biased region" description="Pro residues" evidence="2">
    <location>
        <begin position="733"/>
        <end position="757"/>
    </location>
</feature>
<sequence>MEGRGRQEKRNSGKRFSQDGGLAEYRDSGDRIQRWLIQMGDQARRPWRENPAGSRRRRQMARSRSEGAMHERLILELEEERGWRLQSEKRLWQVTLEAERGRAQIRGLQEQFARMEGTVRSLLDQLEPAGWRRGAPLETLALQDKERDVFILKEQTRKKNLEDLEAGVFEAPENEGKNDSGENEKTTLMLSRLKALEAENLALALENENQREQYERCLDEVANQVVQALLTQKDLRKKCVKLKARVSHLEEQNRALSVLLQQRIRPACDLLLQECLLSTACRLPASTTPGPWRSAGLGRGPPRSSCNDCSSCSEPSPSGSCNELSSGSSRPGDGAGPAGKRDEATSPGFTTREKRILEGLRRLQRPRPLPLPRPPGPPPDGGVSNEGIYSPGPGAPGHRRATAFPWDPHGLDPSEWPVRLPGVLGGAPEGRDGAPERPERMERPERPGVPAAPFWPAEGTGPETFSFPGRRESTRRARGGRRRTTPGDAEGGGGLQPGANTKAAGGVVSGRAAEAPPAPPWPRAAGIPLLTRGGAGPRAGPGGGSGPPGDEAQVRGQGDPTASPQDPRTSAPTSGPEDGGRKGSTTTIRARRSPSPQGQEAEEPTTGASSGSSPDAGISGRWGTPGPGPEAPPEGPKPPRPGLEPPSRTARAQISKIQVPGPSLRPSLTGETRPGGLAKARSPSPQAAPRPTRSDPPVDPAGETLARAFPTAPVADVLPPGPGGKTATEPGGLHPPPPSCPGRVLPPPQEAPTPRVPPGRDVRPPDPGPPDSPGVSSARGPDAKAGPGPLRSSRPVPPSPGSPWDHGPGPQVSPRRAPGRQGQGKCPPPLRPGPDKREKDTVNAVARTEASAGRTPHREGAARPARGPPPGPVSPDPEPPLRSRGTGWAQRPPRPALGTHAAKARGQGRAARPDDRTDPAGPGRSRTQIITSAADRWDTLPGPGRDPGTPKLPTEGRDPSPPDWAVPGRPNSPRGRPSREPGPRPGSGPEAPRSPPAGRGEAGGRPRQPDPPPPHRGPEGPPPPGAGPAPSMEERVMRGIRENPDPPPPGRAGPRAAPSIAGWFGFRRSRLPGLGGRGPRPARREEDEAGLPGRRPKPERSGAGKGPEREDEAGRDEEVRDHGGGDLGATKWLVTAPAPPGPGTGLPARPPSTTKDAFLKELLNRVDRKAGLRTESGSRDVSFGGSSGPGPQPFPRPSRCLGPSGSPGEDGNEKSGLEMPLEARTRTAIDKRPELAEDTSPDPVCQTGLPGTGAQTRTLDSGIGTIPAAASGPRARGRTPGSPVRPGTPEREAAASSEEGPAGRPETVEARPPAGPAGAPGGRWTGLPKPAPSGETLPN</sequence>
<evidence type="ECO:0000256" key="1">
    <source>
        <dbReference type="SAM" id="Coils"/>
    </source>
</evidence>
<dbReference type="InParanoid" id="A0A6I8NKA5"/>
<feature type="compositionally biased region" description="Polar residues" evidence="2">
    <location>
        <begin position="560"/>
        <end position="573"/>
    </location>
</feature>
<name>A0A6I8NKA5_ORNAN</name>
<dbReference type="GO" id="GO:0035371">
    <property type="term" value="C:microtubule plus-end"/>
    <property type="evidence" value="ECO:0000318"/>
    <property type="project" value="GO_Central"/>
</dbReference>